<keyword evidence="2" id="KW-0378">Hydrolase</keyword>
<keyword evidence="4" id="KW-0732">Signal</keyword>
<comment type="caution">
    <text evidence="6">The sequence shown here is derived from an EMBL/GenBank/DDBJ whole genome shotgun (WGS) entry which is preliminary data.</text>
</comment>
<evidence type="ECO:0000256" key="2">
    <source>
        <dbReference type="ARBA" id="ARBA00022801"/>
    </source>
</evidence>
<reference evidence="7" key="1">
    <citation type="journal article" date="2019" name="Int. J. Syst. Evol. Microbiol.">
        <title>The Global Catalogue of Microorganisms (GCM) 10K type strain sequencing project: providing services to taxonomists for standard genome sequencing and annotation.</title>
        <authorList>
            <consortium name="The Broad Institute Genomics Platform"/>
            <consortium name="The Broad Institute Genome Sequencing Center for Infectious Disease"/>
            <person name="Wu L."/>
            <person name="Ma J."/>
        </authorList>
    </citation>
    <scope>NUCLEOTIDE SEQUENCE [LARGE SCALE GENOMIC DNA]</scope>
    <source>
        <strain evidence="7">JCM 15614</strain>
    </source>
</reference>
<accession>A0ABP6P6E0</accession>
<dbReference type="InterPro" id="IPR011330">
    <property type="entry name" value="Glyco_hydro/deAcase_b/a-brl"/>
</dbReference>
<dbReference type="Gene3D" id="3.20.20.370">
    <property type="entry name" value="Glycoside hydrolase/deacetylase"/>
    <property type="match status" value="1"/>
</dbReference>
<organism evidence="6 7">
    <name type="scientific">Blastococcus jejuensis</name>
    <dbReference type="NCBI Taxonomy" id="351224"/>
    <lineage>
        <taxon>Bacteria</taxon>
        <taxon>Bacillati</taxon>
        <taxon>Actinomycetota</taxon>
        <taxon>Actinomycetes</taxon>
        <taxon>Geodermatophilales</taxon>
        <taxon>Geodermatophilaceae</taxon>
        <taxon>Blastococcus</taxon>
    </lineage>
</organism>
<evidence type="ECO:0000256" key="4">
    <source>
        <dbReference type="SAM" id="SignalP"/>
    </source>
</evidence>
<dbReference type="Proteomes" id="UP001499924">
    <property type="component" value="Unassembled WGS sequence"/>
</dbReference>
<feature type="domain" description="NodB homology" evidence="5">
    <location>
        <begin position="79"/>
        <end position="286"/>
    </location>
</feature>
<dbReference type="RefSeq" id="WP_344688580.1">
    <property type="nucleotide sequence ID" value="NZ_BAAAVV010000003.1"/>
</dbReference>
<dbReference type="SUPFAM" id="SSF88713">
    <property type="entry name" value="Glycoside hydrolase/deacetylase"/>
    <property type="match status" value="1"/>
</dbReference>
<dbReference type="CDD" id="cd10917">
    <property type="entry name" value="CE4_NodB_like_6s_7s"/>
    <property type="match status" value="1"/>
</dbReference>
<evidence type="ECO:0000256" key="3">
    <source>
        <dbReference type="SAM" id="MobiDB-lite"/>
    </source>
</evidence>
<dbReference type="PANTHER" id="PTHR10587">
    <property type="entry name" value="GLYCOSYL TRANSFERASE-RELATED"/>
    <property type="match status" value="1"/>
</dbReference>
<evidence type="ECO:0000313" key="6">
    <source>
        <dbReference type="EMBL" id="GAA3166511.1"/>
    </source>
</evidence>
<feature type="chain" id="PRO_5046650254" description="NodB homology domain-containing protein" evidence="4">
    <location>
        <begin position="24"/>
        <end position="286"/>
    </location>
</feature>
<proteinExistence type="predicted"/>
<gene>
    <name evidence="6" type="ORF">GCM10010531_19000</name>
</gene>
<evidence type="ECO:0000313" key="7">
    <source>
        <dbReference type="Proteomes" id="UP001499924"/>
    </source>
</evidence>
<keyword evidence="1" id="KW-0479">Metal-binding</keyword>
<dbReference type="Pfam" id="PF01522">
    <property type="entry name" value="Polysacc_deac_1"/>
    <property type="match status" value="1"/>
</dbReference>
<dbReference type="InterPro" id="IPR002509">
    <property type="entry name" value="NODB_dom"/>
</dbReference>
<dbReference type="PROSITE" id="PS51677">
    <property type="entry name" value="NODB"/>
    <property type="match status" value="1"/>
</dbReference>
<feature type="region of interest" description="Disordered" evidence="3">
    <location>
        <begin position="34"/>
        <end position="67"/>
    </location>
</feature>
<dbReference type="PANTHER" id="PTHR10587:SF133">
    <property type="entry name" value="CHITIN DEACETYLASE 1-RELATED"/>
    <property type="match status" value="1"/>
</dbReference>
<feature type="signal peptide" evidence="4">
    <location>
        <begin position="1"/>
        <end position="23"/>
    </location>
</feature>
<name>A0ABP6P6E0_9ACTN</name>
<keyword evidence="7" id="KW-1185">Reference proteome</keyword>
<evidence type="ECO:0000259" key="5">
    <source>
        <dbReference type="PROSITE" id="PS51677"/>
    </source>
</evidence>
<dbReference type="InterPro" id="IPR050248">
    <property type="entry name" value="Polysacc_deacetylase_ArnD"/>
</dbReference>
<protein>
    <recommendedName>
        <fullName evidence="5">NodB homology domain-containing protein</fullName>
    </recommendedName>
</protein>
<sequence>MDRRRFLLALAAGLAGAAIGHGAADLADTDVTATDLETPGTAPRLAPVGEARPASRVRPGPAPLPPPVGVVSGLPGEGTSLALTIDDGTNTDVVAAFTAFAADTGVRLTFFPNGRYRSWEDNARALRPLVDSGQVALGNHTWSHPDLTTLADAEVAEQIRRNRDFLARTFGVRDSPFFRPPYGARDERTDRIAADLGHPTIALWDGTLGDSRVLTPAELMASARDWFTAQRIVVGHANHRTVTGLYGDLVGLLAERNLQTVTLADVWATPASRLRGARATGTGAAS</sequence>
<evidence type="ECO:0000256" key="1">
    <source>
        <dbReference type="ARBA" id="ARBA00022723"/>
    </source>
</evidence>
<dbReference type="EMBL" id="BAAAVV010000003">
    <property type="protein sequence ID" value="GAA3166511.1"/>
    <property type="molecule type" value="Genomic_DNA"/>
</dbReference>